<gene>
    <name evidence="3" type="ORF">PS645_01758</name>
</gene>
<dbReference type="EMBL" id="CABVGX010000010">
    <property type="protein sequence ID" value="VVM70895.1"/>
    <property type="molecule type" value="Genomic_DNA"/>
</dbReference>
<protein>
    <recommendedName>
        <fullName evidence="2">Extensin-like C-terminal domain-containing protein</fullName>
    </recommendedName>
</protein>
<evidence type="ECO:0000313" key="3">
    <source>
        <dbReference type="EMBL" id="VVM70895.1"/>
    </source>
</evidence>
<feature type="domain" description="Extensin-like C-terminal" evidence="2">
    <location>
        <begin position="61"/>
        <end position="231"/>
    </location>
</feature>
<dbReference type="Pfam" id="PF06904">
    <property type="entry name" value="Extensin-like_C"/>
    <property type="match status" value="1"/>
</dbReference>
<sequence length="231" mass="25993">MRFRWGLWLMLVIIGGATLSVWRGWVTLPPQWNPWAPLDVRADPNYLTRYKLMRLRDDPQLCDQALSTSGLRVARQADSPDAKCPLTNTLRVQGGEVALSSSFLASCRLAVSFALFERHALQPAAQSVYGQAVRRVDHLGSFACRNVYGREDGRRSQHASADALDISGFRLADGRAINVLKDWPKDNQDARFLRQVRDGACDMFSVVLSPDYNAAHRNHFHLDVGPWSVCR</sequence>
<dbReference type="OrthoDB" id="9809788at2"/>
<evidence type="ECO:0000259" key="2">
    <source>
        <dbReference type="Pfam" id="PF06904"/>
    </source>
</evidence>
<dbReference type="AlphaFoldDB" id="A0A5E6S0X0"/>
<evidence type="ECO:0000256" key="1">
    <source>
        <dbReference type="SAM" id="Phobius"/>
    </source>
</evidence>
<evidence type="ECO:0000313" key="4">
    <source>
        <dbReference type="Proteomes" id="UP000325607"/>
    </source>
</evidence>
<organism evidence="3 4">
    <name type="scientific">Pseudomonas fluorescens</name>
    <dbReference type="NCBI Taxonomy" id="294"/>
    <lineage>
        <taxon>Bacteria</taxon>
        <taxon>Pseudomonadati</taxon>
        <taxon>Pseudomonadota</taxon>
        <taxon>Gammaproteobacteria</taxon>
        <taxon>Pseudomonadales</taxon>
        <taxon>Pseudomonadaceae</taxon>
        <taxon>Pseudomonas</taxon>
    </lineage>
</organism>
<name>A0A5E6S0X0_PSEFL</name>
<keyword evidence="1" id="KW-0812">Transmembrane</keyword>
<dbReference type="InterPro" id="IPR009683">
    <property type="entry name" value="Extensin-like_C"/>
</dbReference>
<reference evidence="3 4" key="1">
    <citation type="submission" date="2019-09" db="EMBL/GenBank/DDBJ databases">
        <authorList>
            <person name="Chandra G."/>
            <person name="Truman W A."/>
        </authorList>
    </citation>
    <scope>NUCLEOTIDE SEQUENCE [LARGE SCALE GENOMIC DNA]</scope>
    <source>
        <strain evidence="3">PS645</strain>
    </source>
</reference>
<accession>A0A5E6S0X0</accession>
<proteinExistence type="predicted"/>
<dbReference type="Proteomes" id="UP000325607">
    <property type="component" value="Unassembled WGS sequence"/>
</dbReference>
<dbReference type="RefSeq" id="WP_150580119.1">
    <property type="nucleotide sequence ID" value="NZ_CABVGX010000010.1"/>
</dbReference>
<keyword evidence="1" id="KW-0472">Membrane</keyword>
<feature type="transmembrane region" description="Helical" evidence="1">
    <location>
        <begin position="7"/>
        <end position="25"/>
    </location>
</feature>
<keyword evidence="1" id="KW-1133">Transmembrane helix</keyword>